<sequence>MTELGGWWSGVLHPLDEHHLVLMLVVGVLAGIATTQGREPWIGPLAFIGGTLLGIAGAAAGLDVPFLEGALVGGLVVGVALMFAPPPRMSTVLPLASLVGGTLHGLSYRGDVSTADPVLYVLGFVFTTVLLQSFGAITGSAIGRSVAARRAAAVCAAAATVAVLAV</sequence>
<accession>A0A6J6FI92</accession>
<keyword evidence="1" id="KW-0472">Membrane</keyword>
<feature type="transmembrane region" description="Helical" evidence="1">
    <location>
        <begin position="18"/>
        <end position="34"/>
    </location>
</feature>
<dbReference type="EMBL" id="CAEZSR010000213">
    <property type="protein sequence ID" value="CAB4588696.1"/>
    <property type="molecule type" value="Genomic_DNA"/>
</dbReference>
<evidence type="ECO:0000256" key="1">
    <source>
        <dbReference type="SAM" id="Phobius"/>
    </source>
</evidence>
<dbReference type="InterPro" id="IPR007038">
    <property type="entry name" value="HupE_UreJ"/>
</dbReference>
<evidence type="ECO:0000313" key="2">
    <source>
        <dbReference type="EMBL" id="CAB4588696.1"/>
    </source>
</evidence>
<dbReference type="Pfam" id="PF04955">
    <property type="entry name" value="HupE_UreJ"/>
    <property type="match status" value="1"/>
</dbReference>
<keyword evidence="1" id="KW-1133">Transmembrane helix</keyword>
<feature type="transmembrane region" description="Helical" evidence="1">
    <location>
        <begin position="41"/>
        <end position="60"/>
    </location>
</feature>
<protein>
    <submittedName>
        <fullName evidence="2">Unannotated protein</fullName>
    </submittedName>
</protein>
<feature type="transmembrane region" description="Helical" evidence="1">
    <location>
        <begin position="66"/>
        <end position="84"/>
    </location>
</feature>
<reference evidence="2" key="1">
    <citation type="submission" date="2020-05" db="EMBL/GenBank/DDBJ databases">
        <authorList>
            <person name="Chiriac C."/>
            <person name="Salcher M."/>
            <person name="Ghai R."/>
            <person name="Kavagutti S V."/>
        </authorList>
    </citation>
    <scope>NUCLEOTIDE SEQUENCE</scope>
</reference>
<proteinExistence type="predicted"/>
<keyword evidence="1" id="KW-0812">Transmembrane</keyword>
<dbReference type="AlphaFoldDB" id="A0A6J6FI92"/>
<feature type="transmembrane region" description="Helical" evidence="1">
    <location>
        <begin position="120"/>
        <end position="142"/>
    </location>
</feature>
<gene>
    <name evidence="2" type="ORF">UFOPK1493_03618</name>
</gene>
<organism evidence="2">
    <name type="scientific">freshwater metagenome</name>
    <dbReference type="NCBI Taxonomy" id="449393"/>
    <lineage>
        <taxon>unclassified sequences</taxon>
        <taxon>metagenomes</taxon>
        <taxon>ecological metagenomes</taxon>
    </lineage>
</organism>
<feature type="transmembrane region" description="Helical" evidence="1">
    <location>
        <begin position="91"/>
        <end position="108"/>
    </location>
</feature>
<name>A0A6J6FI92_9ZZZZ</name>